<dbReference type="PROSITE" id="PS50033">
    <property type="entry name" value="UBX"/>
    <property type="match status" value="1"/>
</dbReference>
<dbReference type="SMART" id="SM00166">
    <property type="entry name" value="UBX"/>
    <property type="match status" value="1"/>
</dbReference>
<accession>Q6BU00</accession>
<dbReference type="OMA" id="INNDTHC"/>
<dbReference type="PANTHER" id="PTHR46424">
    <property type="entry name" value="UBX DOMAIN-CONTAINING PROTEIN 4"/>
    <property type="match status" value="1"/>
</dbReference>
<evidence type="ECO:0000259" key="2">
    <source>
        <dbReference type="PROSITE" id="PS50033"/>
    </source>
</evidence>
<reference evidence="3 4" key="1">
    <citation type="journal article" date="2004" name="Nature">
        <title>Genome evolution in yeasts.</title>
        <authorList>
            <consortium name="Genolevures"/>
            <person name="Dujon B."/>
            <person name="Sherman D."/>
            <person name="Fischer G."/>
            <person name="Durrens P."/>
            <person name="Casaregola S."/>
            <person name="Lafontaine I."/>
            <person name="de Montigny J."/>
            <person name="Marck C."/>
            <person name="Neuveglise C."/>
            <person name="Talla E."/>
            <person name="Goffard N."/>
            <person name="Frangeul L."/>
            <person name="Aigle M."/>
            <person name="Anthouard V."/>
            <person name="Babour A."/>
            <person name="Barbe V."/>
            <person name="Barnay S."/>
            <person name="Blanchin S."/>
            <person name="Beckerich J.M."/>
            <person name="Beyne E."/>
            <person name="Bleykasten C."/>
            <person name="Boisrame A."/>
            <person name="Boyer J."/>
            <person name="Cattolico L."/>
            <person name="Confanioleri F."/>
            <person name="de Daruvar A."/>
            <person name="Despons L."/>
            <person name="Fabre E."/>
            <person name="Fairhead C."/>
            <person name="Ferry-Dumazet H."/>
            <person name="Groppi A."/>
            <person name="Hantraye F."/>
            <person name="Hennequin C."/>
            <person name="Jauniaux N."/>
            <person name="Joyet P."/>
            <person name="Kachouri R."/>
            <person name="Kerrest A."/>
            <person name="Koszul R."/>
            <person name="Lemaire M."/>
            <person name="Lesur I."/>
            <person name="Ma L."/>
            <person name="Muller H."/>
            <person name="Nicaud J.M."/>
            <person name="Nikolski M."/>
            <person name="Oztas S."/>
            <person name="Ozier-Kalogeropoulos O."/>
            <person name="Pellenz S."/>
            <person name="Potier S."/>
            <person name="Richard G.F."/>
            <person name="Straub M.L."/>
            <person name="Suleau A."/>
            <person name="Swennene D."/>
            <person name="Tekaia F."/>
            <person name="Wesolowski-Louvel M."/>
            <person name="Westhof E."/>
            <person name="Wirth B."/>
            <person name="Zeniou-Meyer M."/>
            <person name="Zivanovic I."/>
            <person name="Bolotin-Fukuhara M."/>
            <person name="Thierry A."/>
            <person name="Bouchier C."/>
            <person name="Caudron B."/>
            <person name="Scarpelli C."/>
            <person name="Gaillardin C."/>
            <person name="Weissenbach J."/>
            <person name="Wincker P."/>
            <person name="Souciet J.L."/>
        </authorList>
    </citation>
    <scope>NUCLEOTIDE SEQUENCE [LARGE SCALE GENOMIC DNA]</scope>
    <source>
        <strain evidence="4">ATCC 36239 / CBS 767 / BCRC 21394 / JCM 1990 / NBRC 0083 / IGC 2968</strain>
    </source>
</reference>
<dbReference type="SUPFAM" id="SSF54236">
    <property type="entry name" value="Ubiquitin-like"/>
    <property type="match status" value="1"/>
</dbReference>
<dbReference type="HOGENOM" id="CLU_490910_0_0_1"/>
<dbReference type="InParanoid" id="Q6BU00"/>
<dbReference type="Pfam" id="PF23187">
    <property type="entry name" value="UBX7_N"/>
    <property type="match status" value="1"/>
</dbReference>
<dbReference type="RefSeq" id="XP_458319.2">
    <property type="nucleotide sequence ID" value="XM_458319.1"/>
</dbReference>
<dbReference type="InterPro" id="IPR029071">
    <property type="entry name" value="Ubiquitin-like_domsf"/>
</dbReference>
<feature type="compositionally biased region" description="Polar residues" evidence="1">
    <location>
        <begin position="478"/>
        <end position="494"/>
    </location>
</feature>
<dbReference type="FunCoup" id="Q6BU00">
    <property type="interactions" value="152"/>
</dbReference>
<proteinExistence type="predicted"/>
<feature type="compositionally biased region" description="Basic and acidic residues" evidence="1">
    <location>
        <begin position="518"/>
        <end position="540"/>
    </location>
</feature>
<evidence type="ECO:0000256" key="1">
    <source>
        <dbReference type="SAM" id="MobiDB-lite"/>
    </source>
</evidence>
<dbReference type="GeneID" id="2900425"/>
<organism evidence="3 4">
    <name type="scientific">Debaryomyces hansenii (strain ATCC 36239 / CBS 767 / BCRC 21394 / JCM 1990 / NBRC 0083 / IGC 2968)</name>
    <name type="common">Yeast</name>
    <name type="synonym">Torulaspora hansenii</name>
    <dbReference type="NCBI Taxonomy" id="284592"/>
    <lineage>
        <taxon>Eukaryota</taxon>
        <taxon>Fungi</taxon>
        <taxon>Dikarya</taxon>
        <taxon>Ascomycota</taxon>
        <taxon>Saccharomycotina</taxon>
        <taxon>Pichiomycetes</taxon>
        <taxon>Debaryomycetaceae</taxon>
        <taxon>Debaryomyces</taxon>
    </lineage>
</organism>
<dbReference type="OrthoDB" id="2445133at2759"/>
<protein>
    <submittedName>
        <fullName evidence="3">DEHA2C14630p</fullName>
    </submittedName>
</protein>
<sequence>MTSSIDKVFMVSVQEAVQKSLKNNQALFVFLSRDDEISRTFAKDLLQTKIGDSGQSMSEKVSKEFVGLMLIEDTTEYGYFKQIFHDLVVPSFYVVDKGQLLDVITQECTPDQFVEQISKILNRSGQVGADSPVVSEQTGAHTNAGSHEPIVVSGRQDEHISVRQNQMRGNTLGRDHDQNVARHKRQTEMLKREEHEERKKIRALLEADKRERHLRQMTASRKTANEASEEDRMHKSNTSKYDMCSLSIKLFDGNSLRHDFKASQTLNDVRSWLDNATDHSIIPNANASLPSFATASYPQPTHYVFHHPVLPRITYSDDEEFKKLSDLDLCPRSVLILKPIYDDKSYVNAYPNGRAPAGYLRSVGGAIGKFGNAIYSFFDYSVGDPAHDYEIHDDMERSRSPLGDSEELNGNRPVDITSINDSHLASPASERVEDYFDARLRSGAGTPNVLSINSGSQPSLINFGSNPSPVPFSCVPSMPQSEIPSAGNGSSNYNPRSSTPKPISSIPSVSNIQTVHEGSSKSDSKHESKVNSDEKRKDRNTYNGNSINLGDDQDD</sequence>
<evidence type="ECO:0000313" key="3">
    <source>
        <dbReference type="EMBL" id="CAG86397.2"/>
    </source>
</evidence>
<dbReference type="GO" id="GO:0036503">
    <property type="term" value="P:ERAD pathway"/>
    <property type="evidence" value="ECO:0007669"/>
    <property type="project" value="TreeGrafter"/>
</dbReference>
<feature type="region of interest" description="Disordered" evidence="1">
    <location>
        <begin position="129"/>
        <end position="149"/>
    </location>
</feature>
<dbReference type="EMBL" id="CR382135">
    <property type="protein sequence ID" value="CAG86397.2"/>
    <property type="molecule type" value="Genomic_DNA"/>
</dbReference>
<dbReference type="Gene3D" id="3.10.20.90">
    <property type="entry name" value="Phosphatidylinositol 3-kinase Catalytic Subunit, Chain A, domain 1"/>
    <property type="match status" value="1"/>
</dbReference>
<feature type="region of interest" description="Disordered" evidence="1">
    <location>
        <begin position="472"/>
        <end position="555"/>
    </location>
</feature>
<feature type="domain" description="UBX" evidence="2">
    <location>
        <begin position="239"/>
        <end position="337"/>
    </location>
</feature>
<dbReference type="Proteomes" id="UP000000599">
    <property type="component" value="Chromosome C"/>
</dbReference>
<dbReference type="GO" id="GO:0005783">
    <property type="term" value="C:endoplasmic reticulum"/>
    <property type="evidence" value="ECO:0007669"/>
    <property type="project" value="TreeGrafter"/>
</dbReference>
<dbReference type="KEGG" id="dha:DEHA2C14630g"/>
<feature type="compositionally biased region" description="Low complexity" evidence="1">
    <location>
        <begin position="495"/>
        <end position="512"/>
    </location>
</feature>
<name>Q6BU00_DEBHA</name>
<dbReference type="InterPro" id="IPR001012">
    <property type="entry name" value="UBX_dom"/>
</dbReference>
<dbReference type="VEuPathDB" id="FungiDB:DEHA2C14630g"/>
<feature type="region of interest" description="Disordered" evidence="1">
    <location>
        <begin position="216"/>
        <end position="236"/>
    </location>
</feature>
<dbReference type="AlphaFoldDB" id="Q6BU00"/>
<feature type="compositionally biased region" description="Polar residues" evidence="1">
    <location>
        <begin position="217"/>
        <end position="226"/>
    </location>
</feature>
<dbReference type="Pfam" id="PF00789">
    <property type="entry name" value="UBX"/>
    <property type="match status" value="1"/>
</dbReference>
<dbReference type="STRING" id="284592.Q6BU00"/>
<dbReference type="CDD" id="cd01767">
    <property type="entry name" value="UBX"/>
    <property type="match status" value="1"/>
</dbReference>
<evidence type="ECO:0000313" key="4">
    <source>
        <dbReference type="Proteomes" id="UP000000599"/>
    </source>
</evidence>
<dbReference type="PANTHER" id="PTHR46424:SF1">
    <property type="entry name" value="UBX DOMAIN-CONTAINING PROTEIN 4"/>
    <property type="match status" value="1"/>
</dbReference>
<keyword evidence="4" id="KW-1185">Reference proteome</keyword>
<dbReference type="eggNOG" id="KOG2689">
    <property type="taxonomic scope" value="Eukaryota"/>
</dbReference>
<gene>
    <name evidence="3" type="ordered locus">DEHA2C14630g</name>
</gene>
<feature type="region of interest" description="Disordered" evidence="1">
    <location>
        <begin position="396"/>
        <end position="424"/>
    </location>
</feature>
<feature type="compositionally biased region" description="Polar residues" evidence="1">
    <location>
        <begin position="134"/>
        <end position="145"/>
    </location>
</feature>